<feature type="signal peptide" evidence="1">
    <location>
        <begin position="1"/>
        <end position="21"/>
    </location>
</feature>
<protein>
    <submittedName>
        <fullName evidence="3">Uncharacterized protein</fullName>
    </submittedName>
</protein>
<organism evidence="2 3">
    <name type="scientific">Plectus sambesii</name>
    <dbReference type="NCBI Taxonomy" id="2011161"/>
    <lineage>
        <taxon>Eukaryota</taxon>
        <taxon>Metazoa</taxon>
        <taxon>Ecdysozoa</taxon>
        <taxon>Nematoda</taxon>
        <taxon>Chromadorea</taxon>
        <taxon>Plectida</taxon>
        <taxon>Plectina</taxon>
        <taxon>Plectoidea</taxon>
        <taxon>Plectidae</taxon>
        <taxon>Plectus</taxon>
    </lineage>
</organism>
<reference evidence="3" key="1">
    <citation type="submission" date="2022-11" db="UniProtKB">
        <authorList>
            <consortium name="WormBaseParasite"/>
        </authorList>
    </citation>
    <scope>IDENTIFICATION</scope>
</reference>
<dbReference type="AlphaFoldDB" id="A0A914VQJ4"/>
<evidence type="ECO:0000256" key="1">
    <source>
        <dbReference type="SAM" id="SignalP"/>
    </source>
</evidence>
<dbReference type="Proteomes" id="UP000887566">
    <property type="component" value="Unplaced"/>
</dbReference>
<evidence type="ECO:0000313" key="3">
    <source>
        <dbReference type="WBParaSite" id="PSAMB.scaffold2304size24016.g17380.t1"/>
    </source>
</evidence>
<sequence length="97" mass="10456">MAKFRALHTASFLQLHMAGFAAKFECPLFTQIDCSGLPSGHSAHDVDELQSLADDLFTACAAIGLNVNVAKTKWLSTEDGRRIVRALGILPLVVDSN</sequence>
<dbReference type="WBParaSite" id="PSAMB.scaffold2304size24016.g17380.t1">
    <property type="protein sequence ID" value="PSAMB.scaffold2304size24016.g17380.t1"/>
    <property type="gene ID" value="PSAMB.scaffold2304size24016.g17380"/>
</dbReference>
<name>A0A914VQJ4_9BILA</name>
<keyword evidence="2" id="KW-1185">Reference proteome</keyword>
<feature type="chain" id="PRO_5037309591" evidence="1">
    <location>
        <begin position="22"/>
        <end position="97"/>
    </location>
</feature>
<evidence type="ECO:0000313" key="2">
    <source>
        <dbReference type="Proteomes" id="UP000887566"/>
    </source>
</evidence>
<keyword evidence="1" id="KW-0732">Signal</keyword>
<proteinExistence type="predicted"/>
<accession>A0A914VQJ4</accession>